<dbReference type="EMBL" id="CACVKT020009482">
    <property type="protein sequence ID" value="CAC5422056.1"/>
    <property type="molecule type" value="Genomic_DNA"/>
</dbReference>
<proteinExistence type="predicted"/>
<dbReference type="GO" id="GO:0005886">
    <property type="term" value="C:plasma membrane"/>
    <property type="evidence" value="ECO:0007669"/>
    <property type="project" value="TreeGrafter"/>
</dbReference>
<dbReference type="PROSITE" id="PS50835">
    <property type="entry name" value="IG_LIKE"/>
    <property type="match status" value="3"/>
</dbReference>
<evidence type="ECO:0000256" key="6">
    <source>
        <dbReference type="SAM" id="MobiDB-lite"/>
    </source>
</evidence>
<evidence type="ECO:0000256" key="1">
    <source>
        <dbReference type="ARBA" id="ARBA00004479"/>
    </source>
</evidence>
<dbReference type="PANTHER" id="PTHR11640">
    <property type="entry name" value="NEPHRIN"/>
    <property type="match status" value="1"/>
</dbReference>
<feature type="region of interest" description="Disordered" evidence="6">
    <location>
        <begin position="749"/>
        <end position="778"/>
    </location>
</feature>
<feature type="domain" description="Ig-like" evidence="7">
    <location>
        <begin position="187"/>
        <end position="278"/>
    </location>
</feature>
<dbReference type="SMART" id="SM00060">
    <property type="entry name" value="FN3"/>
    <property type="match status" value="1"/>
</dbReference>
<organism evidence="9 10">
    <name type="scientific">Mytilus coruscus</name>
    <name type="common">Sea mussel</name>
    <dbReference type="NCBI Taxonomy" id="42192"/>
    <lineage>
        <taxon>Eukaryota</taxon>
        <taxon>Metazoa</taxon>
        <taxon>Spiralia</taxon>
        <taxon>Lophotrochozoa</taxon>
        <taxon>Mollusca</taxon>
        <taxon>Bivalvia</taxon>
        <taxon>Autobranchia</taxon>
        <taxon>Pteriomorphia</taxon>
        <taxon>Mytilida</taxon>
        <taxon>Mytiloidea</taxon>
        <taxon>Mytilidae</taxon>
        <taxon>Mytilinae</taxon>
        <taxon>Mytilus</taxon>
    </lineage>
</organism>
<dbReference type="AlphaFoldDB" id="A0A6J8EQA2"/>
<dbReference type="InterPro" id="IPR007110">
    <property type="entry name" value="Ig-like_dom"/>
</dbReference>
<evidence type="ECO:0000259" key="8">
    <source>
        <dbReference type="PROSITE" id="PS50853"/>
    </source>
</evidence>
<feature type="domain" description="Fibronectin type-III" evidence="8">
    <location>
        <begin position="490"/>
        <end position="585"/>
    </location>
</feature>
<dbReference type="InterPro" id="IPR051275">
    <property type="entry name" value="Cell_adhesion_signaling"/>
</dbReference>
<dbReference type="OrthoDB" id="6121848at2759"/>
<dbReference type="PANTHER" id="PTHR11640:SF31">
    <property type="entry name" value="IRREGULAR CHIASM C-ROUGHEST PROTEIN-RELATED"/>
    <property type="match status" value="1"/>
</dbReference>
<feature type="domain" description="Ig-like" evidence="7">
    <location>
        <begin position="283"/>
        <end position="362"/>
    </location>
</feature>
<dbReference type="Pfam" id="PF00041">
    <property type="entry name" value="fn3"/>
    <property type="match status" value="1"/>
</dbReference>
<evidence type="ECO:0000313" key="10">
    <source>
        <dbReference type="Proteomes" id="UP000507470"/>
    </source>
</evidence>
<dbReference type="Pfam" id="PF13895">
    <property type="entry name" value="Ig_2"/>
    <property type="match status" value="1"/>
</dbReference>
<keyword evidence="4" id="KW-0325">Glycoprotein</keyword>
<dbReference type="InterPro" id="IPR003961">
    <property type="entry name" value="FN3_dom"/>
</dbReference>
<gene>
    <name evidence="9" type="ORF">MCOR_54128</name>
</gene>
<reference evidence="9 10" key="1">
    <citation type="submission" date="2020-06" db="EMBL/GenBank/DDBJ databases">
        <authorList>
            <person name="Li R."/>
            <person name="Bekaert M."/>
        </authorList>
    </citation>
    <scope>NUCLEOTIDE SEQUENCE [LARGE SCALE GENOMIC DNA]</scope>
    <source>
        <strain evidence="10">wild</strain>
    </source>
</reference>
<name>A0A6J8EQA2_MYTCO</name>
<evidence type="ECO:0008006" key="11">
    <source>
        <dbReference type="Google" id="ProtNLM"/>
    </source>
</evidence>
<protein>
    <recommendedName>
        <fullName evidence="11">HMCN</fullName>
    </recommendedName>
</protein>
<dbReference type="SUPFAM" id="SSF49265">
    <property type="entry name" value="Fibronectin type III"/>
    <property type="match status" value="1"/>
</dbReference>
<dbReference type="InterPro" id="IPR013783">
    <property type="entry name" value="Ig-like_fold"/>
</dbReference>
<evidence type="ECO:0000256" key="5">
    <source>
        <dbReference type="ARBA" id="ARBA00023319"/>
    </source>
</evidence>
<comment type="subcellular location">
    <subcellularLocation>
        <location evidence="1">Membrane</location>
        <topology evidence="1">Single-pass type I membrane protein</topology>
    </subcellularLocation>
</comment>
<accession>A0A6J8EQA2</accession>
<dbReference type="GO" id="GO:0005911">
    <property type="term" value="C:cell-cell junction"/>
    <property type="evidence" value="ECO:0007669"/>
    <property type="project" value="TreeGrafter"/>
</dbReference>
<evidence type="ECO:0000256" key="2">
    <source>
        <dbReference type="ARBA" id="ARBA00023136"/>
    </source>
</evidence>
<dbReference type="InterPro" id="IPR036116">
    <property type="entry name" value="FN3_sf"/>
</dbReference>
<dbReference type="GO" id="GO:0050839">
    <property type="term" value="F:cell adhesion molecule binding"/>
    <property type="evidence" value="ECO:0007669"/>
    <property type="project" value="TreeGrafter"/>
</dbReference>
<evidence type="ECO:0000259" key="7">
    <source>
        <dbReference type="PROSITE" id="PS50835"/>
    </source>
</evidence>
<dbReference type="Gene3D" id="2.60.40.10">
    <property type="entry name" value="Immunoglobulins"/>
    <property type="match status" value="5"/>
</dbReference>
<dbReference type="InterPro" id="IPR003598">
    <property type="entry name" value="Ig_sub2"/>
</dbReference>
<keyword evidence="3" id="KW-1015">Disulfide bond</keyword>
<evidence type="ECO:0000256" key="4">
    <source>
        <dbReference type="ARBA" id="ARBA00023180"/>
    </source>
</evidence>
<dbReference type="CDD" id="cd00063">
    <property type="entry name" value="FN3"/>
    <property type="match status" value="1"/>
</dbReference>
<dbReference type="Proteomes" id="UP000507470">
    <property type="component" value="Unassembled WGS sequence"/>
</dbReference>
<evidence type="ECO:0000313" key="9">
    <source>
        <dbReference type="EMBL" id="CAC5422056.1"/>
    </source>
</evidence>
<dbReference type="GO" id="GO:0098609">
    <property type="term" value="P:cell-cell adhesion"/>
    <property type="evidence" value="ECO:0007669"/>
    <property type="project" value="TreeGrafter"/>
</dbReference>
<feature type="compositionally biased region" description="Acidic residues" evidence="6">
    <location>
        <begin position="755"/>
        <end position="778"/>
    </location>
</feature>
<keyword evidence="2" id="KW-0472">Membrane</keyword>
<dbReference type="SMART" id="SM00408">
    <property type="entry name" value="IGc2"/>
    <property type="match status" value="4"/>
</dbReference>
<sequence length="874" mass="98501">MNEIKTIYASTGSHVMIKCPYDEVNIWQYSASKDVLALCENGKNIINKKCNVSDRINVSSDCQLEIQSFTTQDLNIYICTTTNGESTEIHVELRNIIINEASIQGIIHGVEGKNLTLTCTVNGFLPGDTLYWTKDTELLASGNTSSLHVTLQIHRSYEHNSFICMANNSKHTHPLLARMQLNILLKPAVSITVFIDSSVANNQKSIIVRQGQHLELKCQDNSNASGDVEIFSWLFNGNMIKNKRSWVVFNKTNHERSGLYTCMASNKAGNDSDAVNITVTYSPIVRSKWITFNKSNRPRSIDCEVSGEPNTYNISWSHYTNNNQLVRKFNSCSDRKLILPEGDSNDLLYEDSGVYVCSVTNGITDESGKLWQKGEIKVVVKGKPVLAKPQRSLYLGNFNGTSSISLFVLSSSNELKATWKNENGSTLEIDSCSSTVNQTLFNGKLLNVAGYQCVYQIQNTQEKDFQNYTVDLRNKNGIKTVEISLVSSRAPEVPEIFDVYQRHNDIVLEWKPKFDGGEPQSFIVQYRKDVDEIWKSVLIQLNETRNFVLISNPHPNTKYVLRMLAFNRIGNSSFTGLYTVLTDDVSESTLILSRVGAVFNYSCDYNICQAHRDTLGIYWQRSNRNGSKHPLHGSSKQKADRGISLKRSVEIFLFWGEHVPIGSGICRGCREDHSKELSKFTFCDEDNEESNIEDDVPQAKKICLSSKVVCRLSVTDGNCLQYENCTTCKFYIHSETSVKVGKVTLKTSQERVDIPDTDSTETEEQEDEQQDEPDEEDTEAMNCIGFCLSGAWMPKGDSAKLNYIEIAFDPVQLKGKFYIHGNDNRTPYADIDFTAKVDPIISLDESDDSSSLNENNEDDFVSLEDVQQWNIHSD</sequence>
<dbReference type="PROSITE" id="PS50853">
    <property type="entry name" value="FN3"/>
    <property type="match status" value="1"/>
</dbReference>
<evidence type="ECO:0000256" key="3">
    <source>
        <dbReference type="ARBA" id="ARBA00023157"/>
    </source>
</evidence>
<dbReference type="SMART" id="SM00409">
    <property type="entry name" value="IG"/>
    <property type="match status" value="4"/>
</dbReference>
<dbReference type="InterPro" id="IPR003599">
    <property type="entry name" value="Ig_sub"/>
</dbReference>
<keyword evidence="5" id="KW-0393">Immunoglobulin domain</keyword>
<dbReference type="InterPro" id="IPR036179">
    <property type="entry name" value="Ig-like_dom_sf"/>
</dbReference>
<feature type="domain" description="Ig-like" evidence="7">
    <location>
        <begin position="111"/>
        <end position="182"/>
    </location>
</feature>
<keyword evidence="10" id="KW-1185">Reference proteome</keyword>
<dbReference type="SUPFAM" id="SSF48726">
    <property type="entry name" value="Immunoglobulin"/>
    <property type="match status" value="4"/>
</dbReference>